<dbReference type="EMBL" id="JWZX01002016">
    <property type="protein sequence ID" value="KOO31434.1"/>
    <property type="molecule type" value="Genomic_DNA"/>
</dbReference>
<feature type="transmembrane region" description="Helical" evidence="1">
    <location>
        <begin position="192"/>
        <end position="216"/>
    </location>
</feature>
<feature type="transmembrane region" description="Helical" evidence="1">
    <location>
        <begin position="160"/>
        <end position="180"/>
    </location>
</feature>
<dbReference type="AlphaFoldDB" id="A0A0M0JXY2"/>
<dbReference type="PANTHER" id="PTHR36513">
    <property type="entry name" value="ABC TRANSMEMBRANE TYPE-1 DOMAIN-CONTAINING PROTEIN"/>
    <property type="match status" value="1"/>
</dbReference>
<sequence>MGARRGNRAAICDADATGHSALLSSPTQGMLAADESELPHGGAAHPPQIAFNDGRHRRAAGHGGQNASDGVAGFTDYESTLRFMVYRRLQRELLGTYSKQRKWVTWLWVFAFIALEVGLISITNSQDFMEFELRIHVLTNLVGTLLLVVLLYVVLQVVTVLRWCILWIAVGSIITLIIEPSERIKMPDATRGGVASVIGGITASMCILNILLWYHFNKIYPVAVRDGRSSLWPWLDLKDLQRYFQIKPIAERSGFYTYRMRTLWLPCWSKECTFGYVGEVDENGRPHGLGTWQDDAKHGECLQGVWKHGRPIGPFRASEYHSDYRFANVRVGFAHNRAEDANEERWWRPTFSETGLIWGVASLEQVIALLMSSDYL</sequence>
<dbReference type="PANTHER" id="PTHR36513:SF1">
    <property type="entry name" value="TRANSMEMBRANE PROTEIN"/>
    <property type="match status" value="1"/>
</dbReference>
<proteinExistence type="predicted"/>
<protein>
    <submittedName>
        <fullName evidence="2">Uncharacterized protein</fullName>
    </submittedName>
</protein>
<keyword evidence="3" id="KW-1185">Reference proteome</keyword>
<accession>A0A0M0JXY2</accession>
<feature type="transmembrane region" description="Helical" evidence="1">
    <location>
        <begin position="103"/>
        <end position="123"/>
    </location>
</feature>
<keyword evidence="1" id="KW-0812">Transmembrane</keyword>
<organism evidence="2 3">
    <name type="scientific">Chrysochromulina tobinii</name>
    <dbReference type="NCBI Taxonomy" id="1460289"/>
    <lineage>
        <taxon>Eukaryota</taxon>
        <taxon>Haptista</taxon>
        <taxon>Haptophyta</taxon>
        <taxon>Prymnesiophyceae</taxon>
        <taxon>Prymnesiales</taxon>
        <taxon>Chrysochromulinaceae</taxon>
        <taxon>Chrysochromulina</taxon>
    </lineage>
</organism>
<gene>
    <name evidence="2" type="ORF">Ctob_011921</name>
</gene>
<dbReference type="Proteomes" id="UP000037460">
    <property type="component" value="Unassembled WGS sequence"/>
</dbReference>
<keyword evidence="1" id="KW-1133">Transmembrane helix</keyword>
<dbReference type="OrthoDB" id="10251508at2759"/>
<name>A0A0M0JXY2_9EUKA</name>
<evidence type="ECO:0000313" key="2">
    <source>
        <dbReference type="EMBL" id="KOO31434.1"/>
    </source>
</evidence>
<keyword evidence="1" id="KW-0472">Membrane</keyword>
<reference evidence="3" key="1">
    <citation type="journal article" date="2015" name="PLoS Genet.">
        <title>Genome Sequence and Transcriptome Analyses of Chrysochromulina tobin: Metabolic Tools for Enhanced Algal Fitness in the Prominent Order Prymnesiales (Haptophyceae).</title>
        <authorList>
            <person name="Hovde B.T."/>
            <person name="Deodato C.R."/>
            <person name="Hunsperger H.M."/>
            <person name="Ryken S.A."/>
            <person name="Yost W."/>
            <person name="Jha R.K."/>
            <person name="Patterson J."/>
            <person name="Monnat R.J. Jr."/>
            <person name="Barlow S.B."/>
            <person name="Starkenburg S.R."/>
            <person name="Cattolico R.A."/>
        </authorList>
    </citation>
    <scope>NUCLEOTIDE SEQUENCE</scope>
    <source>
        <strain evidence="3">CCMP291</strain>
    </source>
</reference>
<evidence type="ECO:0000313" key="3">
    <source>
        <dbReference type="Proteomes" id="UP000037460"/>
    </source>
</evidence>
<feature type="transmembrane region" description="Helical" evidence="1">
    <location>
        <begin position="135"/>
        <end position="154"/>
    </location>
</feature>
<evidence type="ECO:0000256" key="1">
    <source>
        <dbReference type="SAM" id="Phobius"/>
    </source>
</evidence>
<comment type="caution">
    <text evidence="2">The sequence shown here is derived from an EMBL/GenBank/DDBJ whole genome shotgun (WGS) entry which is preliminary data.</text>
</comment>